<keyword evidence="3 5" id="KW-0067">ATP-binding</keyword>
<name>A0A934I9H0_9RHOB</name>
<comment type="catalytic activity">
    <reaction evidence="5">
        <text>3'-dephospho-CoA + ATP = ADP + CoA + H(+)</text>
        <dbReference type="Rhea" id="RHEA:18245"/>
        <dbReference type="ChEBI" id="CHEBI:15378"/>
        <dbReference type="ChEBI" id="CHEBI:30616"/>
        <dbReference type="ChEBI" id="CHEBI:57287"/>
        <dbReference type="ChEBI" id="CHEBI:57328"/>
        <dbReference type="ChEBI" id="CHEBI:456216"/>
        <dbReference type="EC" id="2.7.1.24"/>
    </reaction>
</comment>
<accession>A0A934I9H0</accession>
<comment type="function">
    <text evidence="5">Catalyzes the phosphorylation of the 3'-hydroxyl group of dephosphocoenzyme A to form coenzyme A.</text>
</comment>
<evidence type="ECO:0000313" key="7">
    <source>
        <dbReference type="EMBL" id="MBJ3761541.1"/>
    </source>
</evidence>
<dbReference type="SUPFAM" id="SSF52540">
    <property type="entry name" value="P-loop containing nucleoside triphosphate hydrolases"/>
    <property type="match status" value="1"/>
</dbReference>
<reference evidence="7" key="1">
    <citation type="submission" date="2020-12" db="EMBL/GenBank/DDBJ databases">
        <title>Bacterial taxonomy.</title>
        <authorList>
            <person name="Pan X."/>
        </authorList>
    </citation>
    <scope>NUCLEOTIDE SEQUENCE</scope>
    <source>
        <strain evidence="7">KCTC 52957</strain>
    </source>
</reference>
<dbReference type="RefSeq" id="WP_198914696.1">
    <property type="nucleotide sequence ID" value="NZ_JAEKPD010000001.1"/>
</dbReference>
<dbReference type="AlphaFoldDB" id="A0A934I9H0"/>
<keyword evidence="2 5" id="KW-0547">Nucleotide-binding</keyword>
<keyword evidence="5" id="KW-0963">Cytoplasm</keyword>
<sequence>MSEAFLIGLTGSIGMGKSTTAQMFRDEGVPVWDADEAVHRLYAKDGAGVAKIRKLRPQAVIDGAVSRSVLKDWIAQDDTALARIEAEIHPLVQRDRERFLETLDSDIAVLDIPLLFETGSPDRFDLVAVVSAPAEIQRARVLERPGMTEAQLDRILSKQMPDARKRACADVIIPTLNLDDTRVTVRALIDDIRRGKYARNRP</sequence>
<evidence type="ECO:0000256" key="1">
    <source>
        <dbReference type="ARBA" id="ARBA00009018"/>
    </source>
</evidence>
<dbReference type="HAMAP" id="MF_00376">
    <property type="entry name" value="Dephospho_CoA_kinase"/>
    <property type="match status" value="1"/>
</dbReference>
<dbReference type="EC" id="2.7.1.24" evidence="5 6"/>
<dbReference type="PANTHER" id="PTHR10695:SF46">
    <property type="entry name" value="BIFUNCTIONAL COENZYME A SYNTHASE-RELATED"/>
    <property type="match status" value="1"/>
</dbReference>
<keyword evidence="8" id="KW-1185">Reference proteome</keyword>
<dbReference type="GO" id="GO:0005524">
    <property type="term" value="F:ATP binding"/>
    <property type="evidence" value="ECO:0007669"/>
    <property type="project" value="UniProtKB-UniRule"/>
</dbReference>
<keyword evidence="5 7" id="KW-0808">Transferase</keyword>
<dbReference type="PROSITE" id="PS51219">
    <property type="entry name" value="DPCK"/>
    <property type="match status" value="1"/>
</dbReference>
<comment type="pathway">
    <text evidence="5">Cofactor biosynthesis; coenzyme A biosynthesis; CoA from (R)-pantothenate: step 5/5.</text>
</comment>
<dbReference type="GO" id="GO:0005737">
    <property type="term" value="C:cytoplasm"/>
    <property type="evidence" value="ECO:0007669"/>
    <property type="project" value="UniProtKB-SubCell"/>
</dbReference>
<dbReference type="Pfam" id="PF01121">
    <property type="entry name" value="CoaE"/>
    <property type="match status" value="1"/>
</dbReference>
<keyword evidence="5 7" id="KW-0418">Kinase</keyword>
<dbReference type="CDD" id="cd02022">
    <property type="entry name" value="DPCK"/>
    <property type="match status" value="1"/>
</dbReference>
<dbReference type="Proteomes" id="UP000642488">
    <property type="component" value="Unassembled WGS sequence"/>
</dbReference>
<evidence type="ECO:0000256" key="2">
    <source>
        <dbReference type="ARBA" id="ARBA00022741"/>
    </source>
</evidence>
<dbReference type="EMBL" id="JAEKPD010000001">
    <property type="protein sequence ID" value="MBJ3761541.1"/>
    <property type="molecule type" value="Genomic_DNA"/>
</dbReference>
<dbReference type="GO" id="GO:0015937">
    <property type="term" value="P:coenzyme A biosynthetic process"/>
    <property type="evidence" value="ECO:0007669"/>
    <property type="project" value="UniProtKB-UniRule"/>
</dbReference>
<comment type="similarity">
    <text evidence="1 5">Belongs to the CoaE family.</text>
</comment>
<feature type="binding site" evidence="5">
    <location>
        <begin position="14"/>
        <end position="19"/>
    </location>
    <ligand>
        <name>ATP</name>
        <dbReference type="ChEBI" id="CHEBI:30616"/>
    </ligand>
</feature>
<evidence type="ECO:0000256" key="3">
    <source>
        <dbReference type="ARBA" id="ARBA00022840"/>
    </source>
</evidence>
<dbReference type="InterPro" id="IPR001977">
    <property type="entry name" value="Depp_CoAkinase"/>
</dbReference>
<dbReference type="PANTHER" id="PTHR10695">
    <property type="entry name" value="DEPHOSPHO-COA KINASE-RELATED"/>
    <property type="match status" value="1"/>
</dbReference>
<dbReference type="GO" id="GO:0004140">
    <property type="term" value="F:dephospho-CoA kinase activity"/>
    <property type="evidence" value="ECO:0007669"/>
    <property type="project" value="UniProtKB-UniRule"/>
</dbReference>
<gene>
    <name evidence="5 7" type="primary">coaE</name>
    <name evidence="7" type="ORF">ILP92_02105</name>
</gene>
<proteinExistence type="inferred from homology"/>
<protein>
    <recommendedName>
        <fullName evidence="5 6">Dephospho-CoA kinase</fullName>
        <ecNumber evidence="5 6">2.7.1.24</ecNumber>
    </recommendedName>
    <alternativeName>
        <fullName evidence="5">Dephosphocoenzyme A kinase</fullName>
    </alternativeName>
</protein>
<evidence type="ECO:0000256" key="4">
    <source>
        <dbReference type="ARBA" id="ARBA00022993"/>
    </source>
</evidence>
<dbReference type="InterPro" id="IPR027417">
    <property type="entry name" value="P-loop_NTPase"/>
</dbReference>
<keyword evidence="4 5" id="KW-0173">Coenzyme A biosynthesis</keyword>
<evidence type="ECO:0000313" key="8">
    <source>
        <dbReference type="Proteomes" id="UP000642488"/>
    </source>
</evidence>
<evidence type="ECO:0000256" key="6">
    <source>
        <dbReference type="NCBIfam" id="TIGR00152"/>
    </source>
</evidence>
<evidence type="ECO:0000256" key="5">
    <source>
        <dbReference type="HAMAP-Rule" id="MF_00376"/>
    </source>
</evidence>
<comment type="caution">
    <text evidence="7">The sequence shown here is derived from an EMBL/GenBank/DDBJ whole genome shotgun (WGS) entry which is preliminary data.</text>
</comment>
<dbReference type="Gene3D" id="3.40.50.300">
    <property type="entry name" value="P-loop containing nucleotide triphosphate hydrolases"/>
    <property type="match status" value="1"/>
</dbReference>
<organism evidence="7 8">
    <name type="scientific">Palleronia pontilimi</name>
    <dbReference type="NCBI Taxonomy" id="1964209"/>
    <lineage>
        <taxon>Bacteria</taxon>
        <taxon>Pseudomonadati</taxon>
        <taxon>Pseudomonadota</taxon>
        <taxon>Alphaproteobacteria</taxon>
        <taxon>Rhodobacterales</taxon>
        <taxon>Roseobacteraceae</taxon>
        <taxon>Palleronia</taxon>
    </lineage>
</organism>
<dbReference type="NCBIfam" id="TIGR00152">
    <property type="entry name" value="dephospho-CoA kinase"/>
    <property type="match status" value="1"/>
</dbReference>
<comment type="subcellular location">
    <subcellularLocation>
        <location evidence="5">Cytoplasm</location>
    </subcellularLocation>
</comment>